<dbReference type="GO" id="GO:0003677">
    <property type="term" value="F:DNA binding"/>
    <property type="evidence" value="ECO:0007669"/>
    <property type="project" value="InterPro"/>
</dbReference>
<dbReference type="AlphaFoldDB" id="A0A037ZGR7"/>
<protein>
    <submittedName>
        <fullName evidence="2">XRE family transcriptional regulator</fullName>
    </submittedName>
</protein>
<dbReference type="Gene3D" id="1.10.260.40">
    <property type="entry name" value="lambda repressor-like DNA-binding domains"/>
    <property type="match status" value="1"/>
</dbReference>
<dbReference type="STRING" id="1454373.ACMU_04800"/>
<dbReference type="InterPro" id="IPR010982">
    <property type="entry name" value="Lambda_DNA-bd_dom_sf"/>
</dbReference>
<evidence type="ECO:0000259" key="1">
    <source>
        <dbReference type="PROSITE" id="PS50943"/>
    </source>
</evidence>
<sequence length="84" mass="9366">MQNFVRIPRDLGHAIRQARREKNLTQADLATRSGVWQETISKVEAGRGGTKLDTILALLAALELELLVRTRSKGSASDFDNIFE</sequence>
<dbReference type="Proteomes" id="UP000026249">
    <property type="component" value="Unassembled WGS sequence"/>
</dbReference>
<dbReference type="CDD" id="cd00093">
    <property type="entry name" value="HTH_XRE"/>
    <property type="match status" value="1"/>
</dbReference>
<dbReference type="InterPro" id="IPR001387">
    <property type="entry name" value="Cro/C1-type_HTH"/>
</dbReference>
<dbReference type="OrthoDB" id="9154356at2"/>
<dbReference type="EMBL" id="JFKE01000014">
    <property type="protein sequence ID" value="KAJ53980.1"/>
    <property type="molecule type" value="Genomic_DNA"/>
</dbReference>
<dbReference type="Pfam" id="PF01381">
    <property type="entry name" value="HTH_3"/>
    <property type="match status" value="1"/>
</dbReference>
<dbReference type="SUPFAM" id="SSF47413">
    <property type="entry name" value="lambda repressor-like DNA-binding domains"/>
    <property type="match status" value="1"/>
</dbReference>
<name>A0A037ZGR7_9RHOB</name>
<proteinExistence type="predicted"/>
<organism evidence="2 3">
    <name type="scientific">Actibacterium mucosum KCTC 23349</name>
    <dbReference type="NCBI Taxonomy" id="1454373"/>
    <lineage>
        <taxon>Bacteria</taxon>
        <taxon>Pseudomonadati</taxon>
        <taxon>Pseudomonadota</taxon>
        <taxon>Alphaproteobacteria</taxon>
        <taxon>Rhodobacterales</taxon>
        <taxon>Roseobacteraceae</taxon>
        <taxon>Actibacterium</taxon>
    </lineage>
</organism>
<comment type="caution">
    <text evidence="2">The sequence shown here is derived from an EMBL/GenBank/DDBJ whole genome shotgun (WGS) entry which is preliminary data.</text>
</comment>
<dbReference type="PROSITE" id="PS50943">
    <property type="entry name" value="HTH_CROC1"/>
    <property type="match status" value="1"/>
</dbReference>
<dbReference type="SMART" id="SM00530">
    <property type="entry name" value="HTH_XRE"/>
    <property type="match status" value="1"/>
</dbReference>
<evidence type="ECO:0000313" key="3">
    <source>
        <dbReference type="Proteomes" id="UP000026249"/>
    </source>
</evidence>
<keyword evidence="3" id="KW-1185">Reference proteome</keyword>
<gene>
    <name evidence="2" type="ORF">ACMU_04800</name>
</gene>
<evidence type="ECO:0000313" key="2">
    <source>
        <dbReference type="EMBL" id="KAJ53980.1"/>
    </source>
</evidence>
<feature type="domain" description="HTH cro/C1-type" evidence="1">
    <location>
        <begin position="15"/>
        <end position="69"/>
    </location>
</feature>
<accession>A0A037ZGR7</accession>
<dbReference type="RefSeq" id="WP_035262954.1">
    <property type="nucleotide sequence ID" value="NZ_JFKE01000014.1"/>
</dbReference>
<reference evidence="2 3" key="1">
    <citation type="submission" date="2014-03" db="EMBL/GenBank/DDBJ databases">
        <title>Draft Genome Sequence of Actibacterium mucosum KCTC 23349, a Marine Alphaproteobacterium with Complex Ionic Requirements Isolated from Mediterranean Seawater at Malvarrosa Beach, Valencia, Spain.</title>
        <authorList>
            <person name="Arahal D.R."/>
            <person name="Shao Z."/>
            <person name="Lai Q."/>
            <person name="Pujalte M.J."/>
        </authorList>
    </citation>
    <scope>NUCLEOTIDE SEQUENCE [LARGE SCALE GENOMIC DNA]</scope>
    <source>
        <strain evidence="2 3">KCTC 23349</strain>
    </source>
</reference>